<proteinExistence type="predicted"/>
<reference evidence="1 2" key="1">
    <citation type="submission" date="2022-03" db="EMBL/GenBank/DDBJ databases">
        <title>Mucilaginibacter sp. isolated from the gut of Protaetia brevitarsis seulensis larvae.</title>
        <authorList>
            <person name="Won M."/>
            <person name="Kim S.-J."/>
            <person name="Kwon S.-W."/>
        </authorList>
    </citation>
    <scope>NUCLEOTIDE SEQUENCE [LARGE SCALE GENOMIC DNA]</scope>
    <source>
        <strain evidence="1 2">CFWR-12</strain>
    </source>
</reference>
<gene>
    <name evidence="1" type="ORF">MTO99_09180</name>
</gene>
<evidence type="ECO:0000313" key="2">
    <source>
        <dbReference type="Proteomes" id="UP000832097"/>
    </source>
</evidence>
<accession>A0ABY4C338</accession>
<evidence type="ECO:0008006" key="3">
    <source>
        <dbReference type="Google" id="ProtNLM"/>
    </source>
</evidence>
<protein>
    <recommendedName>
        <fullName evidence="3">Fibronectin type III domain-containing protein</fullName>
    </recommendedName>
</protein>
<dbReference type="RefSeq" id="WP_243558598.1">
    <property type="nucleotide sequence ID" value="NZ_CP094528.1"/>
</dbReference>
<name>A0ABY4C338_9MICO</name>
<sequence length="446" mass="47288">MSNLPPLVADPALARYLRALEKQVQGGEKRTRRVESAVKIASSKAASTAVQATTLRQEQVAVREEIATDKAAPDAPAMPTATVEPYWTSAGEPRARLLVDWELVDGVAEYEVWHQPPGGELRSYARAHIVYDPETGEPVSPIATVQDINTEGTHLVGVRARNTVGAWSDLSDLAFVEVTLLELPELDAPLAPALLSELGVVNVRPGTEEPVPAEGFRHYRAEWSDAEDGDYYPFGAPIPVNGSATLSGLLIGSTVWVRLRAIDRLGRSSEPSPAASIEVRGVALVTLDPELAETIIQAGTVQAGSITANEIAAGTITGNEIAAGAITVSHLEAGVGGLLDLSANEFVINATGRADEALAAAGTAAGEVSEIRTYFRFDEDGLEISAPNSPFSTAIDNERLEFRENGIAAAWLSAGQFVAKSFIGETVEMGNHQFEKYGTGTVVRAL</sequence>
<evidence type="ECO:0000313" key="1">
    <source>
        <dbReference type="EMBL" id="UOE45893.1"/>
    </source>
</evidence>
<keyword evidence="2" id="KW-1185">Reference proteome</keyword>
<dbReference type="EMBL" id="CP094528">
    <property type="protein sequence ID" value="UOE45893.1"/>
    <property type="molecule type" value="Genomic_DNA"/>
</dbReference>
<organism evidence="1 2">
    <name type="scientific">Agromyces larvae</name>
    <dbReference type="NCBI Taxonomy" id="2929802"/>
    <lineage>
        <taxon>Bacteria</taxon>
        <taxon>Bacillati</taxon>
        <taxon>Actinomycetota</taxon>
        <taxon>Actinomycetes</taxon>
        <taxon>Micrococcales</taxon>
        <taxon>Microbacteriaceae</taxon>
        <taxon>Agromyces</taxon>
    </lineage>
</organism>
<dbReference type="Proteomes" id="UP000832097">
    <property type="component" value="Chromosome"/>
</dbReference>